<organism evidence="15 16">
    <name type="scientific">Nocardioides terrae</name>
    <dbReference type="NCBI Taxonomy" id="574651"/>
    <lineage>
        <taxon>Bacteria</taxon>
        <taxon>Bacillati</taxon>
        <taxon>Actinomycetota</taxon>
        <taxon>Actinomycetes</taxon>
        <taxon>Propionibacteriales</taxon>
        <taxon>Nocardioidaceae</taxon>
        <taxon>Nocardioides</taxon>
    </lineage>
</organism>
<evidence type="ECO:0000256" key="9">
    <source>
        <dbReference type="ARBA" id="ARBA00048679"/>
    </source>
</evidence>
<dbReference type="PROSITE" id="PS51178">
    <property type="entry name" value="PASTA"/>
    <property type="match status" value="3"/>
</dbReference>
<evidence type="ECO:0000256" key="2">
    <source>
        <dbReference type="ARBA" id="ARBA00022527"/>
    </source>
</evidence>
<keyword evidence="12" id="KW-0472">Membrane</keyword>
<evidence type="ECO:0000256" key="6">
    <source>
        <dbReference type="ARBA" id="ARBA00022777"/>
    </source>
</evidence>
<comment type="catalytic activity">
    <reaction evidence="8">
        <text>L-threonyl-[protein] + ATP = O-phospho-L-threonyl-[protein] + ADP + H(+)</text>
        <dbReference type="Rhea" id="RHEA:46608"/>
        <dbReference type="Rhea" id="RHEA-COMP:11060"/>
        <dbReference type="Rhea" id="RHEA-COMP:11605"/>
        <dbReference type="ChEBI" id="CHEBI:15378"/>
        <dbReference type="ChEBI" id="CHEBI:30013"/>
        <dbReference type="ChEBI" id="CHEBI:30616"/>
        <dbReference type="ChEBI" id="CHEBI:61977"/>
        <dbReference type="ChEBI" id="CHEBI:456216"/>
        <dbReference type="EC" id="2.7.11.1"/>
    </reaction>
</comment>
<keyword evidence="16" id="KW-1185">Reference proteome</keyword>
<dbReference type="InterPro" id="IPR000719">
    <property type="entry name" value="Prot_kinase_dom"/>
</dbReference>
<feature type="binding site" evidence="10">
    <location>
        <position position="42"/>
    </location>
    <ligand>
        <name>ATP</name>
        <dbReference type="ChEBI" id="CHEBI:30616"/>
    </ligand>
</feature>
<feature type="domain" description="Protein kinase" evidence="13">
    <location>
        <begin position="13"/>
        <end position="280"/>
    </location>
</feature>
<feature type="region of interest" description="Disordered" evidence="11">
    <location>
        <begin position="555"/>
        <end position="596"/>
    </location>
</feature>
<reference evidence="15 16" key="1">
    <citation type="submission" date="2016-10" db="EMBL/GenBank/DDBJ databases">
        <authorList>
            <person name="de Groot N.N."/>
        </authorList>
    </citation>
    <scope>NUCLEOTIDE SEQUENCE [LARGE SCALE GENOMIC DNA]</scope>
    <source>
        <strain evidence="15 16">CGMCC 1.7056</strain>
    </source>
</reference>
<evidence type="ECO:0000313" key="16">
    <source>
        <dbReference type="Proteomes" id="UP000198832"/>
    </source>
</evidence>
<sequence length="596" mass="63237">MSNAEPTIVGGRYELGELLGRGGMAEVRKGTDTRLGRVVAVKRLRTDLASDATFQARFRREAQSSASLNHPAIVAVYDTGEEVTPDNVHQPYIVMEFVAGRTLRDILREGRKILPERALEITSGVLSALDYSHRAGIIHRDIKPGNVMLTPSGDVKVMDFGIARAISDAQSTMTQTAAVVGTAQYLSPEQARGETVDSRSDVYSAGCLLYELLTGRPPFVGDSPVAVAYQHVREQAQPPSDHDTALPPEVDAIVMKSLAKRVEDRYQSAAAMRSDIERYLDGRPISVVAPAAVAAASPSAASTTVVGAPVPAGGLPADEEEVYDERRSRTGLIVVAGLIVIALITAAVLLWPKLFPDAPDQVSVPKLVSLTEDQARAAIGDAGLTITDVEYENSDTVPAGSVVSQRPTADTYVDPGAGVEITLSSGKPQVAVPNIVGMQLKDAKAALEAAGLTAQPQERESDETKNKVLESNPQPGISVQAGQAITLYFSDGPEKVPGVRKKTQAEAEQILRDAGFDPEVRPEPNTTLPRGTVVDQFPAPGETRKQGEKVLIFVSTYEPPPPPPSTTPGLPCVTPTPGIPLQPGEVDCSTLPPPAQ</sequence>
<dbReference type="Gene3D" id="3.30.200.20">
    <property type="entry name" value="Phosphorylase Kinase, domain 1"/>
    <property type="match status" value="1"/>
</dbReference>
<dbReference type="EC" id="2.7.11.1" evidence="1"/>
<keyword evidence="6 15" id="KW-0418">Kinase</keyword>
<dbReference type="SUPFAM" id="SSF56112">
    <property type="entry name" value="Protein kinase-like (PK-like)"/>
    <property type="match status" value="1"/>
</dbReference>
<keyword evidence="7 10" id="KW-0067">ATP-binding</keyword>
<dbReference type="InterPro" id="IPR011009">
    <property type="entry name" value="Kinase-like_dom_sf"/>
</dbReference>
<feature type="region of interest" description="Disordered" evidence="11">
    <location>
        <begin position="451"/>
        <end position="476"/>
    </location>
</feature>
<evidence type="ECO:0000256" key="3">
    <source>
        <dbReference type="ARBA" id="ARBA00022679"/>
    </source>
</evidence>
<name>A0A1I1N9Y5_9ACTN</name>
<evidence type="ECO:0000256" key="5">
    <source>
        <dbReference type="ARBA" id="ARBA00022741"/>
    </source>
</evidence>
<evidence type="ECO:0000256" key="8">
    <source>
        <dbReference type="ARBA" id="ARBA00047899"/>
    </source>
</evidence>
<feature type="domain" description="PASTA" evidence="14">
    <location>
        <begin position="358"/>
        <end position="425"/>
    </location>
</feature>
<dbReference type="STRING" id="574651.SAMN04487968_11449"/>
<dbReference type="Pfam" id="PF00069">
    <property type="entry name" value="Pkinase"/>
    <property type="match status" value="1"/>
</dbReference>
<evidence type="ECO:0000256" key="4">
    <source>
        <dbReference type="ARBA" id="ARBA00022737"/>
    </source>
</evidence>
<feature type="domain" description="PASTA" evidence="14">
    <location>
        <begin position="426"/>
        <end position="491"/>
    </location>
</feature>
<dbReference type="GO" id="GO:0045717">
    <property type="term" value="P:negative regulation of fatty acid biosynthetic process"/>
    <property type="evidence" value="ECO:0007669"/>
    <property type="project" value="UniProtKB-ARBA"/>
</dbReference>
<feature type="transmembrane region" description="Helical" evidence="12">
    <location>
        <begin position="332"/>
        <end position="351"/>
    </location>
</feature>
<dbReference type="PANTHER" id="PTHR43289:SF6">
    <property type="entry name" value="SERINE_THREONINE-PROTEIN KINASE NEKL-3"/>
    <property type="match status" value="1"/>
</dbReference>
<dbReference type="Pfam" id="PF03793">
    <property type="entry name" value="PASTA"/>
    <property type="match status" value="3"/>
</dbReference>
<feature type="domain" description="PASTA" evidence="14">
    <location>
        <begin position="492"/>
        <end position="556"/>
    </location>
</feature>
<feature type="compositionally biased region" description="Basic and acidic residues" evidence="11">
    <location>
        <begin position="457"/>
        <end position="468"/>
    </location>
</feature>
<dbReference type="CDD" id="cd14014">
    <property type="entry name" value="STKc_PknB_like"/>
    <property type="match status" value="1"/>
</dbReference>
<proteinExistence type="predicted"/>
<dbReference type="SMART" id="SM00220">
    <property type="entry name" value="S_TKc"/>
    <property type="match status" value="1"/>
</dbReference>
<dbReference type="AlphaFoldDB" id="A0A1I1N9Y5"/>
<dbReference type="GO" id="GO:0005524">
    <property type="term" value="F:ATP binding"/>
    <property type="evidence" value="ECO:0007669"/>
    <property type="project" value="UniProtKB-UniRule"/>
</dbReference>
<dbReference type="InterPro" id="IPR017441">
    <property type="entry name" value="Protein_kinase_ATP_BS"/>
</dbReference>
<keyword evidence="12" id="KW-1133">Transmembrane helix</keyword>
<dbReference type="FunFam" id="1.10.510.10:FF:000021">
    <property type="entry name" value="Serine/threonine protein kinase"/>
    <property type="match status" value="1"/>
</dbReference>
<comment type="catalytic activity">
    <reaction evidence="9">
        <text>L-seryl-[protein] + ATP = O-phospho-L-seryl-[protein] + ADP + H(+)</text>
        <dbReference type="Rhea" id="RHEA:17989"/>
        <dbReference type="Rhea" id="RHEA-COMP:9863"/>
        <dbReference type="Rhea" id="RHEA-COMP:11604"/>
        <dbReference type="ChEBI" id="CHEBI:15378"/>
        <dbReference type="ChEBI" id="CHEBI:29999"/>
        <dbReference type="ChEBI" id="CHEBI:30616"/>
        <dbReference type="ChEBI" id="CHEBI:83421"/>
        <dbReference type="ChEBI" id="CHEBI:456216"/>
        <dbReference type="EC" id="2.7.11.1"/>
    </reaction>
</comment>
<dbReference type="OrthoDB" id="9762169at2"/>
<evidence type="ECO:0000256" key="11">
    <source>
        <dbReference type="SAM" id="MobiDB-lite"/>
    </source>
</evidence>
<evidence type="ECO:0000259" key="13">
    <source>
        <dbReference type="PROSITE" id="PS50011"/>
    </source>
</evidence>
<dbReference type="Gene3D" id="3.30.10.20">
    <property type="match status" value="3"/>
</dbReference>
<evidence type="ECO:0000256" key="12">
    <source>
        <dbReference type="SAM" id="Phobius"/>
    </source>
</evidence>
<dbReference type="PROSITE" id="PS50011">
    <property type="entry name" value="PROTEIN_KINASE_DOM"/>
    <property type="match status" value="1"/>
</dbReference>
<evidence type="ECO:0000256" key="10">
    <source>
        <dbReference type="PROSITE-ProRule" id="PRU10141"/>
    </source>
</evidence>
<keyword evidence="12" id="KW-0812">Transmembrane</keyword>
<dbReference type="GO" id="GO:0004674">
    <property type="term" value="F:protein serine/threonine kinase activity"/>
    <property type="evidence" value="ECO:0007669"/>
    <property type="project" value="UniProtKB-KW"/>
</dbReference>
<keyword evidence="5 10" id="KW-0547">Nucleotide-binding</keyword>
<dbReference type="FunFam" id="3.30.200.20:FF:000035">
    <property type="entry name" value="Serine/threonine protein kinase Stk1"/>
    <property type="match status" value="1"/>
</dbReference>
<dbReference type="NCBIfam" id="NF033483">
    <property type="entry name" value="PknB_PASTA_kin"/>
    <property type="match status" value="1"/>
</dbReference>
<keyword evidence="3" id="KW-0808">Transferase</keyword>
<dbReference type="PANTHER" id="PTHR43289">
    <property type="entry name" value="MITOGEN-ACTIVATED PROTEIN KINASE KINASE KINASE 20-RELATED"/>
    <property type="match status" value="1"/>
</dbReference>
<dbReference type="SMART" id="SM00740">
    <property type="entry name" value="PASTA"/>
    <property type="match status" value="3"/>
</dbReference>
<gene>
    <name evidence="15" type="ORF">SAMN04487968_11449</name>
</gene>
<dbReference type="PROSITE" id="PS00107">
    <property type="entry name" value="PROTEIN_KINASE_ATP"/>
    <property type="match status" value="1"/>
</dbReference>
<dbReference type="EMBL" id="FOLB01000014">
    <property type="protein sequence ID" value="SFC91573.1"/>
    <property type="molecule type" value="Genomic_DNA"/>
</dbReference>
<dbReference type="InterPro" id="IPR008271">
    <property type="entry name" value="Ser/Thr_kinase_AS"/>
</dbReference>
<feature type="region of interest" description="Disordered" evidence="11">
    <location>
        <begin position="516"/>
        <end position="541"/>
    </location>
</feature>
<evidence type="ECO:0000259" key="14">
    <source>
        <dbReference type="PROSITE" id="PS51178"/>
    </source>
</evidence>
<keyword evidence="4" id="KW-0677">Repeat</keyword>
<dbReference type="Proteomes" id="UP000198832">
    <property type="component" value="Unassembled WGS sequence"/>
</dbReference>
<evidence type="ECO:0000313" key="15">
    <source>
        <dbReference type="EMBL" id="SFC91573.1"/>
    </source>
</evidence>
<keyword evidence="2 15" id="KW-0723">Serine/threonine-protein kinase</keyword>
<evidence type="ECO:0000256" key="7">
    <source>
        <dbReference type="ARBA" id="ARBA00022840"/>
    </source>
</evidence>
<dbReference type="InterPro" id="IPR005543">
    <property type="entry name" value="PASTA_dom"/>
</dbReference>
<protein>
    <recommendedName>
        <fullName evidence="1">non-specific serine/threonine protein kinase</fullName>
        <ecNumber evidence="1">2.7.11.1</ecNumber>
    </recommendedName>
</protein>
<dbReference type="RefSeq" id="WP_091126081.1">
    <property type="nucleotide sequence ID" value="NZ_FOLB01000014.1"/>
</dbReference>
<dbReference type="PROSITE" id="PS00108">
    <property type="entry name" value="PROTEIN_KINASE_ST"/>
    <property type="match status" value="1"/>
</dbReference>
<accession>A0A1I1N9Y5</accession>
<evidence type="ECO:0000256" key="1">
    <source>
        <dbReference type="ARBA" id="ARBA00012513"/>
    </source>
</evidence>
<dbReference type="Gene3D" id="1.10.510.10">
    <property type="entry name" value="Transferase(Phosphotransferase) domain 1"/>
    <property type="match status" value="1"/>
</dbReference>
<dbReference type="CDD" id="cd06577">
    <property type="entry name" value="PASTA_pknB"/>
    <property type="match status" value="3"/>
</dbReference>